<evidence type="ECO:0000313" key="3">
    <source>
        <dbReference type="Proteomes" id="UP000448867"/>
    </source>
</evidence>
<sequence length="64" mass="7279">MNRPLKLMNKTSDLHGSRDTYIFHIEVIVPSAYLSVGVSIQFQITLTFHLLSQSSFSILVDVRI</sequence>
<reference evidence="2 3" key="1">
    <citation type="submission" date="2019-11" db="EMBL/GenBank/DDBJ databases">
        <title>Bacillus lacus genome.</title>
        <authorList>
            <person name="Allen C.J."/>
            <person name="Newman J.D."/>
        </authorList>
    </citation>
    <scope>NUCLEOTIDE SEQUENCE [LARGE SCALE GENOMIC DNA]</scope>
    <source>
        <strain evidence="2 3">KCTC 33946</strain>
    </source>
</reference>
<dbReference type="EMBL" id="WKKI01000005">
    <property type="protein sequence ID" value="MRX71479.1"/>
    <property type="molecule type" value="Genomic_DNA"/>
</dbReference>
<dbReference type="RefSeq" id="WP_154306617.1">
    <property type="nucleotide sequence ID" value="NZ_WKKI01000005.1"/>
</dbReference>
<evidence type="ECO:0000313" key="2">
    <source>
        <dbReference type="EMBL" id="MRX71479.1"/>
    </source>
</evidence>
<accession>A0A7X2LZA6</accession>
<keyword evidence="1" id="KW-0472">Membrane</keyword>
<name>A0A7X2LZA6_9BACI</name>
<dbReference type="AlphaFoldDB" id="A0A7X2LZA6"/>
<evidence type="ECO:0000256" key="1">
    <source>
        <dbReference type="SAM" id="Phobius"/>
    </source>
</evidence>
<keyword evidence="1" id="KW-0812">Transmembrane</keyword>
<keyword evidence="3" id="KW-1185">Reference proteome</keyword>
<comment type="caution">
    <text evidence="2">The sequence shown here is derived from an EMBL/GenBank/DDBJ whole genome shotgun (WGS) entry which is preliminary data.</text>
</comment>
<organism evidence="2 3">
    <name type="scientific">Metabacillus lacus</name>
    <dbReference type="NCBI Taxonomy" id="1983721"/>
    <lineage>
        <taxon>Bacteria</taxon>
        <taxon>Bacillati</taxon>
        <taxon>Bacillota</taxon>
        <taxon>Bacilli</taxon>
        <taxon>Bacillales</taxon>
        <taxon>Bacillaceae</taxon>
        <taxon>Metabacillus</taxon>
    </lineage>
</organism>
<protein>
    <submittedName>
        <fullName evidence="2">Uncharacterized protein</fullName>
    </submittedName>
</protein>
<proteinExistence type="predicted"/>
<keyword evidence="1" id="KW-1133">Transmembrane helix</keyword>
<gene>
    <name evidence="2" type="ORF">GJU40_04730</name>
</gene>
<dbReference type="Proteomes" id="UP000448867">
    <property type="component" value="Unassembled WGS sequence"/>
</dbReference>
<feature type="transmembrane region" description="Helical" evidence="1">
    <location>
        <begin position="21"/>
        <end position="44"/>
    </location>
</feature>